<keyword evidence="3" id="KW-1185">Reference proteome</keyword>
<gene>
    <name evidence="2" type="ORF">PCON_05549</name>
</gene>
<proteinExistence type="predicted"/>
<feature type="region of interest" description="Disordered" evidence="1">
    <location>
        <begin position="17"/>
        <end position="49"/>
    </location>
</feature>
<evidence type="ECO:0000256" key="1">
    <source>
        <dbReference type="SAM" id="MobiDB-lite"/>
    </source>
</evidence>
<evidence type="ECO:0000313" key="3">
    <source>
        <dbReference type="Proteomes" id="UP000018144"/>
    </source>
</evidence>
<protein>
    <submittedName>
        <fullName evidence="2">Uncharacterized protein</fullName>
    </submittedName>
</protein>
<reference evidence="2 3" key="1">
    <citation type="journal article" date="2013" name="PLoS Genet.">
        <title>The genome and development-dependent transcriptomes of Pyronema confluens: a window into fungal evolution.</title>
        <authorList>
            <person name="Traeger S."/>
            <person name="Altegoer F."/>
            <person name="Freitag M."/>
            <person name="Gabaldon T."/>
            <person name="Kempken F."/>
            <person name="Kumar A."/>
            <person name="Marcet-Houben M."/>
            <person name="Poggeler S."/>
            <person name="Stajich J.E."/>
            <person name="Nowrousian M."/>
        </authorList>
    </citation>
    <scope>NUCLEOTIDE SEQUENCE [LARGE SCALE GENOMIC DNA]</scope>
    <source>
        <strain evidence="3">CBS 100304</strain>
        <tissue evidence="2">Vegetative mycelium</tissue>
    </source>
</reference>
<feature type="compositionally biased region" description="Basic residues" evidence="1">
    <location>
        <begin position="18"/>
        <end position="33"/>
    </location>
</feature>
<evidence type="ECO:0000313" key="2">
    <source>
        <dbReference type="EMBL" id="CCX05962.1"/>
    </source>
</evidence>
<dbReference type="EMBL" id="HF935278">
    <property type="protein sequence ID" value="CCX05962.1"/>
    <property type="molecule type" value="Genomic_DNA"/>
</dbReference>
<dbReference type="Proteomes" id="UP000018144">
    <property type="component" value="Unassembled WGS sequence"/>
</dbReference>
<accession>U4KWR3</accession>
<sequence length="49" mass="5733">MRTHRTYLCPSRCLCSRTPRHGTHSRTRPRGHFLRPSPSSSRTRDLLVT</sequence>
<dbReference type="AlphaFoldDB" id="U4KWR3"/>
<organism evidence="2 3">
    <name type="scientific">Pyronema omphalodes (strain CBS 100304)</name>
    <name type="common">Pyronema confluens</name>
    <dbReference type="NCBI Taxonomy" id="1076935"/>
    <lineage>
        <taxon>Eukaryota</taxon>
        <taxon>Fungi</taxon>
        <taxon>Dikarya</taxon>
        <taxon>Ascomycota</taxon>
        <taxon>Pezizomycotina</taxon>
        <taxon>Pezizomycetes</taxon>
        <taxon>Pezizales</taxon>
        <taxon>Pyronemataceae</taxon>
        <taxon>Pyronema</taxon>
    </lineage>
</organism>
<name>U4KWR3_PYROM</name>